<dbReference type="Pfam" id="PF02803">
    <property type="entry name" value="Thiolase_C"/>
    <property type="match status" value="1"/>
</dbReference>
<dbReference type="InterPro" id="IPR002155">
    <property type="entry name" value="Thiolase"/>
</dbReference>
<dbReference type="Pfam" id="PF00108">
    <property type="entry name" value="Thiolase_N"/>
    <property type="match status" value="1"/>
</dbReference>
<feature type="domain" description="Thiolase C-terminal" evidence="6">
    <location>
        <begin position="269"/>
        <end position="390"/>
    </location>
</feature>
<evidence type="ECO:0000256" key="3">
    <source>
        <dbReference type="ARBA" id="ARBA00023315"/>
    </source>
</evidence>
<dbReference type="CDD" id="cd00751">
    <property type="entry name" value="thiolase"/>
    <property type="match status" value="1"/>
</dbReference>
<dbReference type="InterPro" id="IPR020615">
    <property type="entry name" value="Thiolase_acyl_enz_int_AS"/>
</dbReference>
<dbReference type="Gene3D" id="3.40.47.10">
    <property type="match status" value="2"/>
</dbReference>
<keyword evidence="2 4" id="KW-0808">Transferase</keyword>
<reference evidence="7 8" key="1">
    <citation type="submission" date="2023-04" db="EMBL/GenBank/DDBJ databases">
        <title>Jannaschia ovalis sp. nov., a marine bacterium isolated from sea tidal flat.</title>
        <authorList>
            <person name="Kwon D.Y."/>
            <person name="Kim J.-J."/>
        </authorList>
    </citation>
    <scope>NUCLEOTIDE SEQUENCE [LARGE SCALE GENOMIC DNA]</scope>
    <source>
        <strain evidence="7 8">GRR-S6-38</strain>
    </source>
</reference>
<dbReference type="InterPro" id="IPR020610">
    <property type="entry name" value="Thiolase_AS"/>
</dbReference>
<dbReference type="EMBL" id="CP122537">
    <property type="protein sequence ID" value="WGH77517.1"/>
    <property type="molecule type" value="Genomic_DNA"/>
</dbReference>
<dbReference type="PIRSF" id="PIRSF000429">
    <property type="entry name" value="Ac-CoA_Ac_transf"/>
    <property type="match status" value="1"/>
</dbReference>
<dbReference type="SUPFAM" id="SSF53901">
    <property type="entry name" value="Thiolase-like"/>
    <property type="match status" value="2"/>
</dbReference>
<dbReference type="InterPro" id="IPR020617">
    <property type="entry name" value="Thiolase_C"/>
</dbReference>
<organism evidence="7 8">
    <name type="scientific">Jannaschia ovalis</name>
    <dbReference type="NCBI Taxonomy" id="3038773"/>
    <lineage>
        <taxon>Bacteria</taxon>
        <taxon>Pseudomonadati</taxon>
        <taxon>Pseudomonadota</taxon>
        <taxon>Alphaproteobacteria</taxon>
        <taxon>Rhodobacterales</taxon>
        <taxon>Roseobacteraceae</taxon>
        <taxon>Jannaschia</taxon>
    </lineage>
</organism>
<evidence type="ECO:0000256" key="4">
    <source>
        <dbReference type="RuleBase" id="RU003557"/>
    </source>
</evidence>
<name>A0ABY8L817_9RHOB</name>
<proteinExistence type="inferred from homology"/>
<dbReference type="InterPro" id="IPR020613">
    <property type="entry name" value="Thiolase_CS"/>
</dbReference>
<dbReference type="PROSITE" id="PS00099">
    <property type="entry name" value="THIOLASE_3"/>
    <property type="match status" value="1"/>
</dbReference>
<evidence type="ECO:0000256" key="1">
    <source>
        <dbReference type="ARBA" id="ARBA00010982"/>
    </source>
</evidence>
<keyword evidence="8" id="KW-1185">Reference proteome</keyword>
<dbReference type="RefSeq" id="WP_279964094.1">
    <property type="nucleotide sequence ID" value="NZ_CP122537.1"/>
</dbReference>
<evidence type="ECO:0000259" key="6">
    <source>
        <dbReference type="Pfam" id="PF02803"/>
    </source>
</evidence>
<feature type="domain" description="Thiolase N-terminal" evidence="5">
    <location>
        <begin position="4"/>
        <end position="260"/>
    </location>
</feature>
<dbReference type="PROSITE" id="PS00098">
    <property type="entry name" value="THIOLASE_1"/>
    <property type="match status" value="1"/>
</dbReference>
<dbReference type="Proteomes" id="UP001243420">
    <property type="component" value="Chromosome"/>
</dbReference>
<keyword evidence="3 4" id="KW-0012">Acyltransferase</keyword>
<dbReference type="PANTHER" id="PTHR18919">
    <property type="entry name" value="ACETYL-COA C-ACYLTRANSFERASE"/>
    <property type="match status" value="1"/>
</dbReference>
<dbReference type="PROSITE" id="PS00737">
    <property type="entry name" value="THIOLASE_2"/>
    <property type="match status" value="1"/>
</dbReference>
<protein>
    <submittedName>
        <fullName evidence="7">Acetyl-CoA C-acyltransferase family protein</fullName>
    </submittedName>
</protein>
<gene>
    <name evidence="7" type="ORF">P8627_10740</name>
</gene>
<evidence type="ECO:0000313" key="7">
    <source>
        <dbReference type="EMBL" id="WGH77517.1"/>
    </source>
</evidence>
<evidence type="ECO:0000259" key="5">
    <source>
        <dbReference type="Pfam" id="PF00108"/>
    </source>
</evidence>
<dbReference type="InterPro" id="IPR020616">
    <property type="entry name" value="Thiolase_N"/>
</dbReference>
<sequence length="391" mass="39873">MTDIVILGAKRTAIGTFGGSLAATPPIELATVAATAALADAGVEPGQVGTTVFGHVINTEPRDMYLSRVAAMQAGVPETVPAMNVNRLCGSGVQAIVSAAQALSLGDADFALAGGAEAMSRAPFILPDARWGAKMGDVSGLDMMLGALNCPFGTGHMGVTAENVAAEHSITRADQDAFAKLSQDRAAAAIAEGRFADQIAPVTVRRKREEVGFDTDEHPKASTLETLAGLRPVFQKDGTVTAGNASGINDGAAALVLARAEAAEAAGLTPRARILGYAHAGVRPEVMGIGPVPAVRRLLERTGLTAADFDVIESNEAFASQALAVTRELGLDPERVNPNGGAIALGHPVGATGAIIAVKALYELERTGGTRALITMCIGGGQGIALAIERL</sequence>
<dbReference type="NCBIfam" id="TIGR01930">
    <property type="entry name" value="AcCoA-C-Actrans"/>
    <property type="match status" value="1"/>
</dbReference>
<evidence type="ECO:0000313" key="8">
    <source>
        <dbReference type="Proteomes" id="UP001243420"/>
    </source>
</evidence>
<dbReference type="PANTHER" id="PTHR18919:SF107">
    <property type="entry name" value="ACETYL-COA ACETYLTRANSFERASE, CYTOSOLIC"/>
    <property type="match status" value="1"/>
</dbReference>
<dbReference type="InterPro" id="IPR016039">
    <property type="entry name" value="Thiolase-like"/>
</dbReference>
<dbReference type="NCBIfam" id="NF006552">
    <property type="entry name" value="PRK09051.1"/>
    <property type="match status" value="1"/>
</dbReference>
<accession>A0ABY8L817</accession>
<evidence type="ECO:0000256" key="2">
    <source>
        <dbReference type="ARBA" id="ARBA00022679"/>
    </source>
</evidence>
<comment type="similarity">
    <text evidence="1 4">Belongs to the thiolase-like superfamily. Thiolase family.</text>
</comment>